<feature type="domain" description="GTP-binding protein TrmE N-terminal" evidence="1">
    <location>
        <begin position="10"/>
        <end position="106"/>
    </location>
</feature>
<dbReference type="PANTHER" id="PTHR42714:SF2">
    <property type="entry name" value="TRNA MODIFICATION GTPASE GTPBP3, MITOCHONDRIAL"/>
    <property type="match status" value="1"/>
</dbReference>
<reference evidence="2" key="1">
    <citation type="submission" date="2018-06" db="EMBL/GenBank/DDBJ databases">
        <authorList>
            <person name="Zhirakovskaya E."/>
        </authorList>
    </citation>
    <scope>NUCLEOTIDE SEQUENCE</scope>
</reference>
<gene>
    <name evidence="2" type="ORF">MNBD_BACTEROID05-836</name>
</gene>
<accession>A0A3B0T0T1</accession>
<dbReference type="AlphaFoldDB" id="A0A3B0T0T1"/>
<dbReference type="InterPro" id="IPR027266">
    <property type="entry name" value="TrmE/GcvT-like"/>
</dbReference>
<dbReference type="CDD" id="cd14858">
    <property type="entry name" value="TrmE_N"/>
    <property type="match status" value="1"/>
</dbReference>
<proteinExistence type="predicted"/>
<name>A0A3B0T0T1_9ZZZZ</name>
<dbReference type="SUPFAM" id="SSF103025">
    <property type="entry name" value="Folate-binding domain"/>
    <property type="match status" value="1"/>
</dbReference>
<dbReference type="PANTHER" id="PTHR42714">
    <property type="entry name" value="TRNA MODIFICATION GTPASE GTPBP3"/>
    <property type="match status" value="1"/>
</dbReference>
<dbReference type="GO" id="GO:0005829">
    <property type="term" value="C:cytosol"/>
    <property type="evidence" value="ECO:0007669"/>
    <property type="project" value="TreeGrafter"/>
</dbReference>
<organism evidence="2">
    <name type="scientific">hydrothermal vent metagenome</name>
    <dbReference type="NCBI Taxonomy" id="652676"/>
    <lineage>
        <taxon>unclassified sequences</taxon>
        <taxon>metagenomes</taxon>
        <taxon>ecological metagenomes</taxon>
    </lineage>
</organism>
<feature type="non-terminal residue" evidence="2">
    <location>
        <position position="107"/>
    </location>
</feature>
<evidence type="ECO:0000259" key="1">
    <source>
        <dbReference type="Pfam" id="PF10396"/>
    </source>
</evidence>
<evidence type="ECO:0000313" key="2">
    <source>
        <dbReference type="EMBL" id="VAW12371.1"/>
    </source>
</evidence>
<sequence length="107" mass="11562">MFKLEGMEDTIVAISTAMGQGSIGLIRLSGKESVRIADKLFKAKSGKLIAQCKTFTVHYGSVVDEKGDIIDEVLLTVMKAPKSYTTEDIVEISCHGGVVSLKSILNR</sequence>
<dbReference type="GO" id="GO:0030488">
    <property type="term" value="P:tRNA methylation"/>
    <property type="evidence" value="ECO:0007669"/>
    <property type="project" value="TreeGrafter"/>
</dbReference>
<dbReference type="InterPro" id="IPR018948">
    <property type="entry name" value="GTP-bd_TrmE_N"/>
</dbReference>
<dbReference type="GO" id="GO:0002098">
    <property type="term" value="P:tRNA wobble uridine modification"/>
    <property type="evidence" value="ECO:0007669"/>
    <property type="project" value="TreeGrafter"/>
</dbReference>
<dbReference type="EMBL" id="UOEN01000098">
    <property type="protein sequence ID" value="VAW12371.1"/>
    <property type="molecule type" value="Genomic_DNA"/>
</dbReference>
<dbReference type="Gene3D" id="3.30.1360.120">
    <property type="entry name" value="Probable tRNA modification gtpase trme, domain 1"/>
    <property type="match status" value="1"/>
</dbReference>
<dbReference type="Pfam" id="PF10396">
    <property type="entry name" value="TrmE_N"/>
    <property type="match status" value="1"/>
</dbReference>
<protein>
    <submittedName>
        <fullName evidence="2">tRNA-5-carboxymethylaminomethyl-2-thiouridine(34) synthesis protein MnmE</fullName>
    </submittedName>
</protein>